<evidence type="ECO:0000256" key="4">
    <source>
        <dbReference type="ARBA" id="ARBA00022630"/>
    </source>
</evidence>
<dbReference type="AlphaFoldDB" id="A0A7R9L7J9"/>
<dbReference type="EMBL" id="OC914831">
    <property type="protein sequence ID" value="CAD7636433.1"/>
    <property type="molecule type" value="Genomic_DNA"/>
</dbReference>
<gene>
    <name evidence="7" type="ORF">ONB1V03_LOCUS182</name>
</gene>
<dbReference type="Proteomes" id="UP000728032">
    <property type="component" value="Unassembled WGS sequence"/>
</dbReference>
<dbReference type="Pfam" id="PF06039">
    <property type="entry name" value="Mqo"/>
    <property type="match status" value="2"/>
</dbReference>
<evidence type="ECO:0000256" key="1">
    <source>
        <dbReference type="ARBA" id="ARBA00001974"/>
    </source>
</evidence>
<evidence type="ECO:0000313" key="7">
    <source>
        <dbReference type="EMBL" id="CAD7636433.1"/>
    </source>
</evidence>
<evidence type="ECO:0000256" key="5">
    <source>
        <dbReference type="ARBA" id="ARBA00022827"/>
    </source>
</evidence>
<keyword evidence="6" id="KW-0560">Oxidoreductase</keyword>
<evidence type="ECO:0000256" key="6">
    <source>
        <dbReference type="ARBA" id="ARBA00023002"/>
    </source>
</evidence>
<evidence type="ECO:0000256" key="2">
    <source>
        <dbReference type="ARBA" id="ARBA00005163"/>
    </source>
</evidence>
<accession>A0A7R9L7J9</accession>
<dbReference type="InterPro" id="IPR006231">
    <property type="entry name" value="MQO"/>
</dbReference>
<evidence type="ECO:0008006" key="9">
    <source>
        <dbReference type="Google" id="ProtNLM"/>
    </source>
</evidence>
<keyword evidence="4" id="KW-0285">Flavoprotein</keyword>
<dbReference type="GO" id="GO:0008924">
    <property type="term" value="F:L-malate dehydrogenase (quinone) activity"/>
    <property type="evidence" value="ECO:0007669"/>
    <property type="project" value="InterPro"/>
</dbReference>
<keyword evidence="8" id="KW-1185">Reference proteome</keyword>
<reference evidence="7" key="1">
    <citation type="submission" date="2020-11" db="EMBL/GenBank/DDBJ databases">
        <authorList>
            <person name="Tran Van P."/>
        </authorList>
    </citation>
    <scope>NUCLEOTIDE SEQUENCE</scope>
</reference>
<evidence type="ECO:0000256" key="3">
    <source>
        <dbReference type="ARBA" id="ARBA00022532"/>
    </source>
</evidence>
<protein>
    <recommendedName>
        <fullName evidence="9">Malate dehydrogenase (quinone)</fullName>
    </recommendedName>
</protein>
<dbReference type="GO" id="GO:0006099">
    <property type="term" value="P:tricarboxylic acid cycle"/>
    <property type="evidence" value="ECO:0007669"/>
    <property type="project" value="UniProtKB-UniPathway"/>
</dbReference>
<comment type="cofactor">
    <cofactor evidence="1">
        <name>FAD</name>
        <dbReference type="ChEBI" id="CHEBI:57692"/>
    </cofactor>
</comment>
<dbReference type="EMBL" id="CAJPVJ010000006">
    <property type="protein sequence ID" value="CAG2157115.1"/>
    <property type="molecule type" value="Genomic_DNA"/>
</dbReference>
<proteinExistence type="predicted"/>
<comment type="pathway">
    <text evidence="2">Carbohydrate metabolism; tricarboxylic acid cycle.</text>
</comment>
<dbReference type="UniPathway" id="UPA00223"/>
<keyword evidence="3" id="KW-0816">Tricarboxylic acid cycle</keyword>
<keyword evidence="5" id="KW-0274">FAD</keyword>
<name>A0A7R9L7J9_9ACAR</name>
<sequence>MYERLDQVGQESSAGFNNAGTGHSGFMEMNYTPEKDGKVDIKKAIDTASQFETIQLLHHNILQKSMYVLFGPFATYSNKFLKNGSQFDLIDATNKNNVIPMATIGMENLDLVKYLVSQVAMSKQDQFNELKKYYPDAKIEDWTLSQAGQRVQIIKKAPGKPATLQFGTEIFTSKDGSITGLLGASPGASTSPYIMLSLMEKAFPEQVKGKWNPKLHEIVKSYQQDLNTNPALLDQLQMMRQPLLHLL</sequence>
<dbReference type="OrthoDB" id="498204at2759"/>
<evidence type="ECO:0000313" key="8">
    <source>
        <dbReference type="Proteomes" id="UP000728032"/>
    </source>
</evidence>
<organism evidence="7">
    <name type="scientific">Oppiella nova</name>
    <dbReference type="NCBI Taxonomy" id="334625"/>
    <lineage>
        <taxon>Eukaryota</taxon>
        <taxon>Metazoa</taxon>
        <taxon>Ecdysozoa</taxon>
        <taxon>Arthropoda</taxon>
        <taxon>Chelicerata</taxon>
        <taxon>Arachnida</taxon>
        <taxon>Acari</taxon>
        <taxon>Acariformes</taxon>
        <taxon>Sarcoptiformes</taxon>
        <taxon>Oribatida</taxon>
        <taxon>Brachypylina</taxon>
        <taxon>Oppioidea</taxon>
        <taxon>Oppiidae</taxon>
        <taxon>Oppiella</taxon>
    </lineage>
</organism>